<dbReference type="STRING" id="1095778.SAMN04489842_1199"/>
<dbReference type="PANTHER" id="PTHR43745">
    <property type="entry name" value="NITROREDUCTASE MJ1384-RELATED"/>
    <property type="match status" value="1"/>
</dbReference>
<dbReference type="Gene3D" id="3.40.109.10">
    <property type="entry name" value="NADH Oxidase"/>
    <property type="match status" value="1"/>
</dbReference>
<dbReference type="InterPro" id="IPR052544">
    <property type="entry name" value="Bacteriocin_Proc_Enz"/>
</dbReference>
<dbReference type="AlphaFoldDB" id="A0A1H1BZS6"/>
<proteinExistence type="predicted"/>
<dbReference type="CDD" id="cd02142">
    <property type="entry name" value="McbC_SagB-like_oxidoreductase"/>
    <property type="match status" value="1"/>
</dbReference>
<dbReference type="InterPro" id="IPR000415">
    <property type="entry name" value="Nitroreductase-like"/>
</dbReference>
<dbReference type="InterPro" id="IPR029479">
    <property type="entry name" value="Nitroreductase"/>
</dbReference>
<dbReference type="GO" id="GO:0016491">
    <property type="term" value="F:oxidoreductase activity"/>
    <property type="evidence" value="ECO:0007669"/>
    <property type="project" value="InterPro"/>
</dbReference>
<dbReference type="RefSeq" id="WP_090378715.1">
    <property type="nucleotide sequence ID" value="NZ_FNLC01000001.1"/>
</dbReference>
<accession>A0A1H1BZS6</accession>
<dbReference type="InterPro" id="IPR020051">
    <property type="entry name" value="SagB-type_dehydrogenase"/>
</dbReference>
<organism evidence="2 3">
    <name type="scientific">Natronobacterium texcoconense</name>
    <dbReference type="NCBI Taxonomy" id="1095778"/>
    <lineage>
        <taxon>Archaea</taxon>
        <taxon>Methanobacteriati</taxon>
        <taxon>Methanobacteriota</taxon>
        <taxon>Stenosarchaea group</taxon>
        <taxon>Halobacteria</taxon>
        <taxon>Halobacteriales</taxon>
        <taxon>Natrialbaceae</taxon>
        <taxon>Natronobacterium</taxon>
    </lineage>
</organism>
<dbReference type="NCBIfam" id="TIGR03605">
    <property type="entry name" value="antibiot_sagB"/>
    <property type="match status" value="1"/>
</dbReference>
<gene>
    <name evidence="2" type="ORF">SAMN04489842_1199</name>
</gene>
<name>A0A1H1BZS6_NATTX</name>
<dbReference type="EMBL" id="FNLC01000001">
    <property type="protein sequence ID" value="SDQ56886.1"/>
    <property type="molecule type" value="Genomic_DNA"/>
</dbReference>
<dbReference type="PANTHER" id="PTHR43745:SF2">
    <property type="entry name" value="NITROREDUCTASE MJ1384-RELATED"/>
    <property type="match status" value="1"/>
</dbReference>
<reference evidence="3" key="1">
    <citation type="submission" date="2016-10" db="EMBL/GenBank/DDBJ databases">
        <authorList>
            <person name="Varghese N."/>
            <person name="Submissions S."/>
        </authorList>
    </citation>
    <scope>NUCLEOTIDE SEQUENCE [LARGE SCALE GENOMIC DNA]</scope>
    <source>
        <strain evidence="3">DSM 24767</strain>
    </source>
</reference>
<evidence type="ECO:0000259" key="1">
    <source>
        <dbReference type="Pfam" id="PF00881"/>
    </source>
</evidence>
<evidence type="ECO:0000313" key="3">
    <source>
        <dbReference type="Proteomes" id="UP000198848"/>
    </source>
</evidence>
<dbReference type="Pfam" id="PF00881">
    <property type="entry name" value="Nitroreductase"/>
    <property type="match status" value="1"/>
</dbReference>
<feature type="domain" description="Nitroreductase" evidence="1">
    <location>
        <begin position="21"/>
        <end position="201"/>
    </location>
</feature>
<dbReference type="Proteomes" id="UP000198848">
    <property type="component" value="Unassembled WGS sequence"/>
</dbReference>
<dbReference type="OrthoDB" id="10206at2157"/>
<keyword evidence="3" id="KW-1185">Reference proteome</keyword>
<protein>
    <submittedName>
        <fullName evidence="2">SagB-type dehydrogenase domain-containing protein</fullName>
    </submittedName>
</protein>
<dbReference type="SUPFAM" id="SSF55469">
    <property type="entry name" value="FMN-dependent nitroreductase-like"/>
    <property type="match status" value="1"/>
</dbReference>
<evidence type="ECO:0000313" key="2">
    <source>
        <dbReference type="EMBL" id="SDQ56886.1"/>
    </source>
</evidence>
<sequence length="207" mass="22426">MTSIALPKPEPRGETSVERAIATRASRRSFASTSVSIEDISQLLWAAQGITHVQDGVKMRAAPSAGATYPLVASLEVPSDGCPDLEAGLYRYDPGNHGIEPVLESSIHDELTRAALDQAVVGDAPATIVLAADEERTRQRYPDHGRRYVRMEVGHVAQNVHLVCESRELNCCPVGAFSDAELADVLVLPSSLEPLYLLPFGNRPDER</sequence>